<dbReference type="InterPro" id="IPR036682">
    <property type="entry name" value="OS_D_A10/PebIII_sf"/>
</dbReference>
<reference evidence="2 3" key="1">
    <citation type="submission" date="2015-07" db="EMBL/GenBank/DDBJ databases">
        <title>The genome of Dufourea novaeangliae.</title>
        <authorList>
            <person name="Pan H."/>
            <person name="Kapheim K."/>
        </authorList>
    </citation>
    <scope>NUCLEOTIDE SEQUENCE [LARGE SCALE GENOMIC DNA]</scope>
    <source>
        <strain evidence="2">0120121106</strain>
        <tissue evidence="2">Whole body</tissue>
    </source>
</reference>
<gene>
    <name evidence="2" type="ORF">WN55_10592</name>
</gene>
<protein>
    <submittedName>
        <fullName evidence="2">Ejaculatory bulb-specific protein 3</fullName>
    </submittedName>
</protein>
<feature type="chain" id="PRO_5007599243" evidence="1">
    <location>
        <begin position="20"/>
        <end position="131"/>
    </location>
</feature>
<feature type="signal peptide" evidence="1">
    <location>
        <begin position="1"/>
        <end position="19"/>
    </location>
</feature>
<organism evidence="2 3">
    <name type="scientific">Dufourea novaeangliae</name>
    <name type="common">Sweat bee</name>
    <dbReference type="NCBI Taxonomy" id="178035"/>
    <lineage>
        <taxon>Eukaryota</taxon>
        <taxon>Metazoa</taxon>
        <taxon>Ecdysozoa</taxon>
        <taxon>Arthropoda</taxon>
        <taxon>Hexapoda</taxon>
        <taxon>Insecta</taxon>
        <taxon>Pterygota</taxon>
        <taxon>Neoptera</taxon>
        <taxon>Endopterygota</taxon>
        <taxon>Hymenoptera</taxon>
        <taxon>Apocrita</taxon>
        <taxon>Aculeata</taxon>
        <taxon>Apoidea</taxon>
        <taxon>Anthophila</taxon>
        <taxon>Halictidae</taxon>
        <taxon>Rophitinae</taxon>
        <taxon>Dufourea</taxon>
    </lineage>
</organism>
<dbReference type="Proteomes" id="UP000076502">
    <property type="component" value="Unassembled WGS sequence"/>
</dbReference>
<evidence type="ECO:0000256" key="1">
    <source>
        <dbReference type="SAM" id="SignalP"/>
    </source>
</evidence>
<dbReference type="InterPro" id="IPR005055">
    <property type="entry name" value="A10/PebIII"/>
</dbReference>
<keyword evidence="3" id="KW-1185">Reference proteome</keyword>
<accession>A0A154P480</accession>
<evidence type="ECO:0000313" key="3">
    <source>
        <dbReference type="Proteomes" id="UP000076502"/>
    </source>
</evidence>
<dbReference type="AlphaFoldDB" id="A0A154P480"/>
<dbReference type="OrthoDB" id="6344725at2759"/>
<dbReference type="PANTHER" id="PTHR11257">
    <property type="entry name" value="CHEMOSENSORY PROTEIN-RELATED"/>
    <property type="match status" value="1"/>
</dbReference>
<dbReference type="SUPFAM" id="SSF100910">
    <property type="entry name" value="Chemosensory protein Csp2"/>
    <property type="match status" value="1"/>
</dbReference>
<sequence>MKVALLCLLVLVAVVYVSARPEKSTYTNKFDGVDVDQILRSDRLLGNYYKCLMNEGRCTPEGSELKRLLPDALATECSKCTEKQQEVTKKVVKYLVDNKPEMWKKLSAKYDPEGVYRSKFGEEAKKHGIKV</sequence>
<proteinExistence type="predicted"/>
<dbReference type="PANTHER" id="PTHR11257:SF12">
    <property type="entry name" value="EJACULATORY BULB-SPECIFIC PROTEIN 3-RELATED"/>
    <property type="match status" value="1"/>
</dbReference>
<evidence type="ECO:0000313" key="2">
    <source>
        <dbReference type="EMBL" id="KZC06681.1"/>
    </source>
</evidence>
<keyword evidence="1" id="KW-0732">Signal</keyword>
<dbReference type="EMBL" id="KQ434809">
    <property type="protein sequence ID" value="KZC06681.1"/>
    <property type="molecule type" value="Genomic_DNA"/>
</dbReference>
<name>A0A154P480_DUFNO</name>
<dbReference type="Gene3D" id="1.10.2080.10">
    <property type="entry name" value="Insect odorant-binding protein A10/Ejaculatory bulb-specific protein 3"/>
    <property type="match status" value="1"/>
</dbReference>
<dbReference type="Pfam" id="PF03392">
    <property type="entry name" value="OS-D"/>
    <property type="match status" value="1"/>
</dbReference>
<dbReference type="OMA" id="IYVKRYR"/>